<evidence type="ECO:0000313" key="1">
    <source>
        <dbReference type="EMBL" id="MPM70678.1"/>
    </source>
</evidence>
<reference evidence="1" key="1">
    <citation type="submission" date="2019-08" db="EMBL/GenBank/DDBJ databases">
        <authorList>
            <person name="Kucharzyk K."/>
            <person name="Murdoch R.W."/>
            <person name="Higgins S."/>
            <person name="Loffler F."/>
        </authorList>
    </citation>
    <scope>NUCLEOTIDE SEQUENCE</scope>
</reference>
<proteinExistence type="predicted"/>
<protein>
    <submittedName>
        <fullName evidence="1">Uncharacterized protein</fullName>
    </submittedName>
</protein>
<accession>A0A645C016</accession>
<organism evidence="1">
    <name type="scientific">bioreactor metagenome</name>
    <dbReference type="NCBI Taxonomy" id="1076179"/>
    <lineage>
        <taxon>unclassified sequences</taxon>
        <taxon>metagenomes</taxon>
        <taxon>ecological metagenomes</taxon>
    </lineage>
</organism>
<dbReference type="EMBL" id="VSSQ01023615">
    <property type="protein sequence ID" value="MPM70678.1"/>
    <property type="molecule type" value="Genomic_DNA"/>
</dbReference>
<name>A0A645C016_9ZZZZ</name>
<gene>
    <name evidence="1" type="ORF">SDC9_117634</name>
</gene>
<dbReference type="AlphaFoldDB" id="A0A645C016"/>
<sequence>MQKIVYSAENKAPELLGSPVGRILHPRQNVLSPVPLPVLTGRPIQCQMIVHIHNLHCHRGSAYVYGETVAAGNGCLVTDRDPPVVRNSDDLVPLPGLLGHDLRVLFDLGLAGKNSFPDLLADGHRAFATSPLTSARQVYINPCRGSRLRYGGSGLHFCGPVLTEESDANGHGITYHKRPQ</sequence>
<comment type="caution">
    <text evidence="1">The sequence shown here is derived from an EMBL/GenBank/DDBJ whole genome shotgun (WGS) entry which is preliminary data.</text>
</comment>